<evidence type="ECO:0000313" key="2">
    <source>
        <dbReference type="Proteomes" id="UP000749559"/>
    </source>
</evidence>
<feature type="non-terminal residue" evidence="1">
    <location>
        <position position="477"/>
    </location>
</feature>
<comment type="caution">
    <text evidence="1">The sequence shown here is derived from an EMBL/GenBank/DDBJ whole genome shotgun (WGS) entry which is preliminary data.</text>
</comment>
<organism evidence="1 2">
    <name type="scientific">Owenia fusiformis</name>
    <name type="common">Polychaete worm</name>
    <dbReference type="NCBI Taxonomy" id="6347"/>
    <lineage>
        <taxon>Eukaryota</taxon>
        <taxon>Metazoa</taxon>
        <taxon>Spiralia</taxon>
        <taxon>Lophotrochozoa</taxon>
        <taxon>Annelida</taxon>
        <taxon>Polychaeta</taxon>
        <taxon>Sedentaria</taxon>
        <taxon>Canalipalpata</taxon>
        <taxon>Sabellida</taxon>
        <taxon>Oweniida</taxon>
        <taxon>Oweniidae</taxon>
        <taxon>Owenia</taxon>
    </lineage>
</organism>
<keyword evidence="2" id="KW-1185">Reference proteome</keyword>
<dbReference type="Proteomes" id="UP000749559">
    <property type="component" value="Unassembled WGS sequence"/>
</dbReference>
<evidence type="ECO:0000313" key="1">
    <source>
        <dbReference type="EMBL" id="CAH1781878.1"/>
    </source>
</evidence>
<dbReference type="EMBL" id="CAIIXF020000004">
    <property type="protein sequence ID" value="CAH1781878.1"/>
    <property type="molecule type" value="Genomic_DNA"/>
</dbReference>
<name>A0A8S4NLJ3_OWEFU</name>
<gene>
    <name evidence="1" type="ORF">OFUS_LOCUS8388</name>
</gene>
<sequence>MLTSMRNPSDSLVNAVRKKYQEERSEEVKVTLMFTMTALGGERSVSKELRAAITKSMLEKIANINKDNCQADDSVFDVLEATGNLADPAIIDRMIKIGKDCMNKPALVMGTVHALAEICSDQRVVDYYTFLIENAVCDVKLTVIGSMRDKISSDIVEGRHGSWPRETYNSLDLRLKEIYNDNSGDFHCIHDDIFKYFSDKPGKDAKAFLATNSKSKRGILNHYSCSAWGPYGSRYTSIQPESSFSTDNSRYPDNRHCLAHFRLGISSANANLYAGAFAGINRKYCNWKIFARVYANAYVLGKSFSIVSAHFYQYKYGTSFRLRAYLKIGSKTHVDYTYTYNVPSYSQTWSKYWQWDIDIWGINMYVASLTLRVTIKPGVHFTVKISPCYTGCAVCATVTPKVTLQISGGASASLAAVVRGGIDVNVKLNYLVEGVGRIGVYSGVCVGLYHGHDPMNVFFSAWYQIRYKIRVRFSWWP</sequence>
<reference evidence="1" key="1">
    <citation type="submission" date="2022-03" db="EMBL/GenBank/DDBJ databases">
        <authorList>
            <person name="Martin C."/>
        </authorList>
    </citation>
    <scope>NUCLEOTIDE SEQUENCE</scope>
</reference>
<dbReference type="AlphaFoldDB" id="A0A8S4NLJ3"/>
<dbReference type="OrthoDB" id="6417349at2759"/>
<protein>
    <submittedName>
        <fullName evidence="1">Uncharacterized protein</fullName>
    </submittedName>
</protein>
<proteinExistence type="predicted"/>
<accession>A0A8S4NLJ3</accession>